<dbReference type="InterPro" id="IPR000305">
    <property type="entry name" value="GIY-YIG_endonuc"/>
</dbReference>
<dbReference type="GO" id="GO:0008821">
    <property type="term" value="F:crossover junction DNA endonuclease activity"/>
    <property type="evidence" value="ECO:0007669"/>
    <property type="project" value="TreeGrafter"/>
</dbReference>
<evidence type="ECO:0000256" key="9">
    <source>
        <dbReference type="SAM" id="MobiDB-lite"/>
    </source>
</evidence>
<dbReference type="Gene3D" id="3.40.1440.10">
    <property type="entry name" value="GIY-YIG endonuclease"/>
    <property type="match status" value="1"/>
</dbReference>
<dbReference type="InterPro" id="IPR048749">
    <property type="entry name" value="SLX1_C"/>
</dbReference>
<dbReference type="EMBL" id="JAAVMX010000003">
    <property type="protein sequence ID" value="KAF4511298.1"/>
    <property type="molecule type" value="Genomic_DNA"/>
</dbReference>
<evidence type="ECO:0000256" key="8">
    <source>
        <dbReference type="HAMAP-Rule" id="MF_03100"/>
    </source>
</evidence>
<dbReference type="GO" id="GO:0017108">
    <property type="term" value="F:5'-flap endonuclease activity"/>
    <property type="evidence" value="ECO:0007669"/>
    <property type="project" value="InterPro"/>
</dbReference>
<feature type="domain" description="GIY-YIG" evidence="10">
    <location>
        <begin position="8"/>
        <end position="90"/>
    </location>
</feature>
<keyword evidence="6 8" id="KW-0234">DNA repair</keyword>
<keyword evidence="7 8" id="KW-0539">Nucleus</keyword>
<dbReference type="CDD" id="cd10455">
    <property type="entry name" value="GIY-YIG_SLX1"/>
    <property type="match status" value="1"/>
</dbReference>
<comment type="caution">
    <text evidence="8">Lacks conserved residue(s) required for the propagation of feature annotation.</text>
</comment>
<dbReference type="PANTHER" id="PTHR20208">
    <property type="entry name" value="STRUCTURE-SPECIFIC ENDONUCLEASE SUBUNIT SLX1"/>
    <property type="match status" value="1"/>
</dbReference>
<name>A0A8H4PVM2_9HYPO</name>
<evidence type="ECO:0000259" key="10">
    <source>
        <dbReference type="PROSITE" id="PS50164"/>
    </source>
</evidence>
<comment type="similarity">
    <text evidence="8">Belongs to the SLX1 family.</text>
</comment>
<accession>A0A8H4PVM2</accession>
<dbReference type="Proteomes" id="UP000557566">
    <property type="component" value="Unassembled WGS sequence"/>
</dbReference>
<feature type="region of interest" description="Disordered" evidence="9">
    <location>
        <begin position="26"/>
        <end position="51"/>
    </location>
</feature>
<organism evidence="11 12">
    <name type="scientific">Ophiocordyceps sinensis</name>
    <dbReference type="NCBI Taxonomy" id="72228"/>
    <lineage>
        <taxon>Eukaryota</taxon>
        <taxon>Fungi</taxon>
        <taxon>Dikarya</taxon>
        <taxon>Ascomycota</taxon>
        <taxon>Pezizomycotina</taxon>
        <taxon>Sordariomycetes</taxon>
        <taxon>Hypocreomycetidae</taxon>
        <taxon>Hypocreales</taxon>
        <taxon>Ophiocordycipitaceae</taxon>
        <taxon>Ophiocordyceps</taxon>
    </lineage>
</organism>
<keyword evidence="5 8" id="KW-0233">DNA recombination</keyword>
<comment type="subcellular location">
    <subcellularLocation>
        <location evidence="8">Nucleus</location>
    </subcellularLocation>
</comment>
<evidence type="ECO:0000256" key="7">
    <source>
        <dbReference type="ARBA" id="ARBA00023242"/>
    </source>
</evidence>
<dbReference type="Pfam" id="PF01541">
    <property type="entry name" value="GIY-YIG"/>
    <property type="match status" value="1"/>
</dbReference>
<dbReference type="HAMAP" id="MF_03100">
    <property type="entry name" value="Endonuc_su_Slx1"/>
    <property type="match status" value="1"/>
</dbReference>
<gene>
    <name evidence="11" type="ORF">G6O67_003107</name>
</gene>
<evidence type="ECO:0000256" key="2">
    <source>
        <dbReference type="ARBA" id="ARBA00022759"/>
    </source>
</evidence>
<proteinExistence type="inferred from homology"/>
<evidence type="ECO:0000256" key="6">
    <source>
        <dbReference type="ARBA" id="ARBA00023204"/>
    </source>
</evidence>
<dbReference type="Gene3D" id="3.30.40.10">
    <property type="entry name" value="Zinc/RING finger domain, C3HC4 (zinc finger)"/>
    <property type="match status" value="1"/>
</dbReference>
<keyword evidence="1 8" id="KW-0540">Nuclease</keyword>
<dbReference type="OrthoDB" id="24645at2759"/>
<dbReference type="PANTHER" id="PTHR20208:SF10">
    <property type="entry name" value="STRUCTURE-SPECIFIC ENDONUCLEASE SUBUNIT SLX1"/>
    <property type="match status" value="1"/>
</dbReference>
<sequence length="305" mass="33863">MAPKPLPALYTVYVLRSTIRHASLYIGSTPNPPRRLKQHNGEAKGGAARTSRPGLRPWEMIVLVSGFPSMVAALKFEWALTNPHISLHIPEELRLAVSTQSKRNGMPKRAAHSLKSVMSNLHLLTVAPSFARWPLNLHFLAREAHAAWEKWTGSSPCPRRPGLRILKDFVASADAAADDTRGIHALPLDYQPIKDYVQRAHDIVSFEREGDCLHCGHELESGKGLHAMCPNGECTAMGHLDCWSRHALEGDADSNVMPDVCKCPSCGEDVRWGDMVKELSLRIRGAKEVERLLKKKKPKKDKATT</sequence>
<evidence type="ECO:0000313" key="12">
    <source>
        <dbReference type="Proteomes" id="UP000557566"/>
    </source>
</evidence>
<evidence type="ECO:0000313" key="11">
    <source>
        <dbReference type="EMBL" id="KAF4511298.1"/>
    </source>
</evidence>
<dbReference type="GO" id="GO:0000724">
    <property type="term" value="P:double-strand break repair via homologous recombination"/>
    <property type="evidence" value="ECO:0007669"/>
    <property type="project" value="TreeGrafter"/>
</dbReference>
<dbReference type="Pfam" id="PF21202">
    <property type="entry name" value="SLX1_C"/>
    <property type="match status" value="1"/>
</dbReference>
<comment type="caution">
    <text evidence="11">The sequence shown here is derived from an EMBL/GenBank/DDBJ whole genome shotgun (WGS) entry which is preliminary data.</text>
</comment>
<keyword evidence="2 8" id="KW-0255">Endonuclease</keyword>
<protein>
    <recommendedName>
        <fullName evidence="10">GIY-YIG domain-containing protein</fullName>
    </recommendedName>
</protein>
<dbReference type="InterPro" id="IPR027520">
    <property type="entry name" value="Slx1"/>
</dbReference>
<evidence type="ECO:0000256" key="1">
    <source>
        <dbReference type="ARBA" id="ARBA00022722"/>
    </source>
</evidence>
<evidence type="ECO:0000256" key="5">
    <source>
        <dbReference type="ARBA" id="ARBA00023172"/>
    </source>
</evidence>
<keyword evidence="3 8" id="KW-0227">DNA damage</keyword>
<dbReference type="InterPro" id="IPR013083">
    <property type="entry name" value="Znf_RING/FYVE/PHD"/>
</dbReference>
<comment type="subunit">
    <text evidence="8">Forms a heterodimer with SLX4.</text>
</comment>
<evidence type="ECO:0000256" key="3">
    <source>
        <dbReference type="ARBA" id="ARBA00022763"/>
    </source>
</evidence>
<evidence type="ECO:0000256" key="4">
    <source>
        <dbReference type="ARBA" id="ARBA00022801"/>
    </source>
</evidence>
<dbReference type="SUPFAM" id="SSF82771">
    <property type="entry name" value="GIY-YIG endonuclease"/>
    <property type="match status" value="1"/>
</dbReference>
<dbReference type="InterPro" id="IPR050381">
    <property type="entry name" value="SLX1_endonuclease"/>
</dbReference>
<dbReference type="GO" id="GO:0033557">
    <property type="term" value="C:Slx1-Slx4 complex"/>
    <property type="evidence" value="ECO:0007669"/>
    <property type="project" value="UniProtKB-UniRule"/>
</dbReference>
<keyword evidence="12" id="KW-1185">Reference proteome</keyword>
<keyword evidence="4 8" id="KW-0378">Hydrolase</keyword>
<comment type="function">
    <text evidence="8">Catalytic subunit of the SLX1-SLX4 structure-specific endonuclease that resolves DNA secondary structures generated during DNA repair and recombination. Has endonuclease activity towards branched DNA substrates, introducing single-strand cuts in duplex DNA close to junctions with ss-DNA.</text>
</comment>
<dbReference type="AlphaFoldDB" id="A0A8H4PVM2"/>
<dbReference type="InterPro" id="IPR035901">
    <property type="entry name" value="GIY-YIG_endonuc_sf"/>
</dbReference>
<dbReference type="PROSITE" id="PS50164">
    <property type="entry name" value="GIY_YIG"/>
    <property type="match status" value="1"/>
</dbReference>
<comment type="cofactor">
    <cofactor evidence="8">
        <name>a divalent metal cation</name>
        <dbReference type="ChEBI" id="CHEBI:60240"/>
    </cofactor>
</comment>
<reference evidence="11 12" key="1">
    <citation type="journal article" date="2020" name="Genome Biol. Evol.">
        <title>A new high-quality draft genome assembly of the Chinese cordyceps Ophiocordyceps sinensis.</title>
        <authorList>
            <person name="Shu R."/>
            <person name="Zhang J."/>
            <person name="Meng Q."/>
            <person name="Zhang H."/>
            <person name="Zhou G."/>
            <person name="Li M."/>
            <person name="Wu P."/>
            <person name="Zhao Y."/>
            <person name="Chen C."/>
            <person name="Qin Q."/>
        </authorList>
    </citation>
    <scope>NUCLEOTIDE SEQUENCE [LARGE SCALE GENOMIC DNA]</scope>
    <source>
        <strain evidence="11 12">IOZ07</strain>
    </source>
</reference>